<feature type="region of interest" description="Disordered" evidence="1">
    <location>
        <begin position="459"/>
        <end position="483"/>
    </location>
</feature>
<proteinExistence type="predicted"/>
<dbReference type="Proteomes" id="UP000466442">
    <property type="component" value="Unassembled WGS sequence"/>
</dbReference>
<dbReference type="EMBL" id="WIXP02000003">
    <property type="protein sequence ID" value="KAF6212729.1"/>
    <property type="molecule type" value="Genomic_DNA"/>
</dbReference>
<feature type="compositionally biased region" description="Polar residues" evidence="1">
    <location>
        <begin position="460"/>
        <end position="469"/>
    </location>
</feature>
<reference evidence="2" key="1">
    <citation type="journal article" date="2021" name="Mol. Ecol. Resour.">
        <title>Apolygus lucorum genome provides insights into omnivorousness and mesophyll feeding.</title>
        <authorList>
            <person name="Liu Y."/>
            <person name="Liu H."/>
            <person name="Wang H."/>
            <person name="Huang T."/>
            <person name="Liu B."/>
            <person name="Yang B."/>
            <person name="Yin L."/>
            <person name="Li B."/>
            <person name="Zhang Y."/>
            <person name="Zhang S."/>
            <person name="Jiang F."/>
            <person name="Zhang X."/>
            <person name="Ren Y."/>
            <person name="Wang B."/>
            <person name="Wang S."/>
            <person name="Lu Y."/>
            <person name="Wu K."/>
            <person name="Fan W."/>
            <person name="Wang G."/>
        </authorList>
    </citation>
    <scope>NUCLEOTIDE SEQUENCE</scope>
    <source>
        <strain evidence="2">12Hb</strain>
    </source>
</reference>
<organism evidence="2 3">
    <name type="scientific">Apolygus lucorum</name>
    <name type="common">Small green plant bug</name>
    <name type="synonym">Lygocoris lucorum</name>
    <dbReference type="NCBI Taxonomy" id="248454"/>
    <lineage>
        <taxon>Eukaryota</taxon>
        <taxon>Metazoa</taxon>
        <taxon>Ecdysozoa</taxon>
        <taxon>Arthropoda</taxon>
        <taxon>Hexapoda</taxon>
        <taxon>Insecta</taxon>
        <taxon>Pterygota</taxon>
        <taxon>Neoptera</taxon>
        <taxon>Paraneoptera</taxon>
        <taxon>Hemiptera</taxon>
        <taxon>Heteroptera</taxon>
        <taxon>Panheteroptera</taxon>
        <taxon>Cimicomorpha</taxon>
        <taxon>Miridae</taxon>
        <taxon>Mirini</taxon>
        <taxon>Apolygus</taxon>
    </lineage>
</organism>
<name>A0A8S9XW07_APOLU</name>
<gene>
    <name evidence="2" type="ORF">GE061_010437</name>
</gene>
<keyword evidence="3" id="KW-1185">Reference proteome</keyword>
<accession>A0A8S9XW07</accession>
<sequence>MSQEVVVIDLVDDSTSSSQKQDLNSDLGLLFFTTFHRKSVSRNARLFGPIRRERLRDAGLRGENLLQNKIKRHQYPRFQDSILSQAVGDTSSKTRSRDTSIQDFRTASSPRLLETPAAKQDQETPVSKIPGQHPLPGCWRHQQQNKIKRHQYPRFQDSILSQAVGDTSSKTRSRDTSIQDSRTASSPRLLETPVSKIPGQHPLPGCWRHQQQNKIKRHQYPRFQDSILSQAVGDTSSKTRSRDPSIQDSRTASSPRLLETPAAKQDQETPVSKIPGQRPLPGCWSTLLLSFSEQRVVPNSQGPDLNALHYLEIHNSSSITNLFSRCAIHSMVFRDRQGRQSIRWVNTVLMPPEVNNLAWMLLPREKSLSNVPLPLSCETVSSKFHKNQLNLHNLRKAAHLLFKSRNVIYMLFDVDQKINVGCISDKDDLDLHNDQGARYHLVKMPQFRSNWKPYKRETCTPATAHSDGSNGIRKEQSCRQKHC</sequence>
<evidence type="ECO:0000313" key="3">
    <source>
        <dbReference type="Proteomes" id="UP000466442"/>
    </source>
</evidence>
<dbReference type="AlphaFoldDB" id="A0A8S9XW07"/>
<comment type="caution">
    <text evidence="2">The sequence shown here is derived from an EMBL/GenBank/DDBJ whole genome shotgun (WGS) entry which is preliminary data.</text>
</comment>
<dbReference type="OrthoDB" id="2148418at2759"/>
<feature type="compositionally biased region" description="Basic and acidic residues" evidence="1">
    <location>
        <begin position="472"/>
        <end position="483"/>
    </location>
</feature>
<protein>
    <submittedName>
        <fullName evidence="2">Uncharacterized protein</fullName>
    </submittedName>
</protein>
<evidence type="ECO:0000313" key="2">
    <source>
        <dbReference type="EMBL" id="KAF6212729.1"/>
    </source>
</evidence>
<evidence type="ECO:0000256" key="1">
    <source>
        <dbReference type="SAM" id="MobiDB-lite"/>
    </source>
</evidence>
<feature type="compositionally biased region" description="Polar residues" evidence="1">
    <location>
        <begin position="226"/>
        <end position="239"/>
    </location>
</feature>
<feature type="region of interest" description="Disordered" evidence="1">
    <location>
        <begin position="81"/>
        <end position="277"/>
    </location>
</feature>